<organism evidence="2 3">
    <name type="scientific">Ornithorhynchus anatinus</name>
    <name type="common">Duckbill platypus</name>
    <dbReference type="NCBI Taxonomy" id="9258"/>
    <lineage>
        <taxon>Eukaryota</taxon>
        <taxon>Metazoa</taxon>
        <taxon>Chordata</taxon>
        <taxon>Craniata</taxon>
        <taxon>Vertebrata</taxon>
        <taxon>Euteleostomi</taxon>
        <taxon>Mammalia</taxon>
        <taxon>Monotremata</taxon>
        <taxon>Ornithorhynchidae</taxon>
        <taxon>Ornithorhynchus</taxon>
    </lineage>
</organism>
<evidence type="ECO:0000256" key="1">
    <source>
        <dbReference type="SAM" id="MobiDB-lite"/>
    </source>
</evidence>
<reference evidence="2" key="2">
    <citation type="submission" date="2025-08" db="UniProtKB">
        <authorList>
            <consortium name="Ensembl"/>
        </authorList>
    </citation>
    <scope>IDENTIFICATION</scope>
    <source>
        <strain evidence="2">Glennie</strain>
    </source>
</reference>
<keyword evidence="3" id="KW-1185">Reference proteome</keyword>
<dbReference type="Proteomes" id="UP000002279">
    <property type="component" value="Chromosome 2"/>
</dbReference>
<evidence type="ECO:0000313" key="2">
    <source>
        <dbReference type="Ensembl" id="ENSOANP00000034896.1"/>
    </source>
</evidence>
<feature type="compositionally biased region" description="Pro residues" evidence="1">
    <location>
        <begin position="310"/>
        <end position="321"/>
    </location>
</feature>
<dbReference type="Ensembl" id="ENSOANT00000049169.1">
    <property type="protein sequence ID" value="ENSOANP00000034896.1"/>
    <property type="gene ID" value="ENSOANG00000049009.1"/>
</dbReference>
<dbReference type="InParanoid" id="A0A6I8N1W0"/>
<proteinExistence type="predicted"/>
<protein>
    <submittedName>
        <fullName evidence="2">Uncharacterized protein</fullName>
    </submittedName>
</protein>
<sequence>FTLQEVYTFYKDYQWLTEIHSFVQSWSAKQLEDMRGWPAKRYLHLLQQLSAWREQVAQMPPVLLTQGRLLRVDCLCLRDIGEESRLPPPRPTGAATVWAQNGEGRKSRTGLDGSDCTIPPAAQLEQAKMQSAELEEQVDYVRSLNELCRSCFNLFGPEEETMETNMLDLWEAFLFERDQASEFLLSRRHSIVLKLLEQMTTAMAELEALIHRATTGPFLDPTQDPRNIERELIGLDRQFHDIVSRLLELHQAYTIFTGRDQTPSRPRALTAHLAPVPCGLRANQRMEVPGLRQGSRREPPCPRGLRLSPRPAPARRPVLSP</sequence>
<feature type="region of interest" description="Disordered" evidence="1">
    <location>
        <begin position="287"/>
        <end position="321"/>
    </location>
</feature>
<reference evidence="2 3" key="1">
    <citation type="journal article" date="2008" name="Nature">
        <title>Genome analysis of the platypus reveals unique signatures of evolution.</title>
        <authorList>
            <person name="Warren W.C."/>
            <person name="Hillier L.W."/>
            <person name="Marshall Graves J.A."/>
            <person name="Birney E."/>
            <person name="Ponting C.P."/>
            <person name="Grutzner F."/>
            <person name="Belov K."/>
            <person name="Miller W."/>
            <person name="Clarke L."/>
            <person name="Chinwalla A.T."/>
            <person name="Yang S.P."/>
            <person name="Heger A."/>
            <person name="Locke D.P."/>
            <person name="Miethke P."/>
            <person name="Waters P.D."/>
            <person name="Veyrunes F."/>
            <person name="Fulton L."/>
            <person name="Fulton B."/>
            <person name="Graves T."/>
            <person name="Wallis J."/>
            <person name="Puente X.S."/>
            <person name="Lopez-Otin C."/>
            <person name="Ordonez G.R."/>
            <person name="Eichler E.E."/>
            <person name="Chen L."/>
            <person name="Cheng Z."/>
            <person name="Deakin J.E."/>
            <person name="Alsop A."/>
            <person name="Thompson K."/>
            <person name="Kirby P."/>
            <person name="Papenfuss A.T."/>
            <person name="Wakefield M.J."/>
            <person name="Olender T."/>
            <person name="Lancet D."/>
            <person name="Huttley G.A."/>
            <person name="Smit A.F."/>
            <person name="Pask A."/>
            <person name="Temple-Smith P."/>
            <person name="Batzer M.A."/>
            <person name="Walker J.A."/>
            <person name="Konkel M.K."/>
            <person name="Harris R.S."/>
            <person name="Whittington C.M."/>
            <person name="Wong E.S."/>
            <person name="Gemmell N.J."/>
            <person name="Buschiazzo E."/>
            <person name="Vargas Jentzsch I.M."/>
            <person name="Merkel A."/>
            <person name="Schmitz J."/>
            <person name="Zemann A."/>
            <person name="Churakov G."/>
            <person name="Kriegs J.O."/>
            <person name="Brosius J."/>
            <person name="Murchison E.P."/>
            <person name="Sachidanandam R."/>
            <person name="Smith C."/>
            <person name="Hannon G.J."/>
            <person name="Tsend-Ayush E."/>
            <person name="McMillan D."/>
            <person name="Attenborough R."/>
            <person name="Rens W."/>
            <person name="Ferguson-Smith M."/>
            <person name="Lefevre C.M."/>
            <person name="Sharp J.A."/>
            <person name="Nicholas K.R."/>
            <person name="Ray D.A."/>
            <person name="Kube M."/>
            <person name="Reinhardt R."/>
            <person name="Pringle T.H."/>
            <person name="Taylor J."/>
            <person name="Jones R.C."/>
            <person name="Nixon B."/>
            <person name="Dacheux J.L."/>
            <person name="Niwa H."/>
            <person name="Sekita Y."/>
            <person name="Huang X."/>
            <person name="Stark A."/>
            <person name="Kheradpour P."/>
            <person name="Kellis M."/>
            <person name="Flicek P."/>
            <person name="Chen Y."/>
            <person name="Webber C."/>
            <person name="Hardison R."/>
            <person name="Nelson J."/>
            <person name="Hallsworth-Pepin K."/>
            <person name="Delehaunty K."/>
            <person name="Markovic C."/>
            <person name="Minx P."/>
            <person name="Feng Y."/>
            <person name="Kremitzki C."/>
            <person name="Mitreva M."/>
            <person name="Glasscock J."/>
            <person name="Wylie T."/>
            <person name="Wohldmann P."/>
            <person name="Thiru P."/>
            <person name="Nhan M.N."/>
            <person name="Pohl C.S."/>
            <person name="Smith S.M."/>
            <person name="Hou S."/>
            <person name="Nefedov M."/>
            <person name="de Jong P.J."/>
            <person name="Renfree M.B."/>
            <person name="Mardis E.R."/>
            <person name="Wilson R.K."/>
        </authorList>
    </citation>
    <scope>NUCLEOTIDE SEQUENCE [LARGE SCALE GENOMIC DNA]</scope>
    <source>
        <strain evidence="2 3">Glennie</strain>
    </source>
</reference>
<dbReference type="GeneTree" id="ENSGT00940000155523"/>
<dbReference type="AlphaFoldDB" id="A0A6I8N1W0"/>
<dbReference type="Bgee" id="ENSOANG00000049009">
    <property type="expression patterns" value="Expressed in testis and 2 other cell types or tissues"/>
</dbReference>
<reference evidence="2" key="3">
    <citation type="submission" date="2025-09" db="UniProtKB">
        <authorList>
            <consortium name="Ensembl"/>
        </authorList>
    </citation>
    <scope>IDENTIFICATION</scope>
    <source>
        <strain evidence="2">Glennie</strain>
    </source>
</reference>
<accession>A0A6I8N1W0</accession>
<evidence type="ECO:0000313" key="3">
    <source>
        <dbReference type="Proteomes" id="UP000002279"/>
    </source>
</evidence>
<name>A0A6I8N1W0_ORNAN</name>